<name>A0A1H5NJY8_9MICO</name>
<accession>A0A1H5NJY8</accession>
<keyword evidence="2" id="KW-0472">Membrane</keyword>
<reference evidence="4" key="1">
    <citation type="submission" date="2016-10" db="EMBL/GenBank/DDBJ databases">
        <authorList>
            <person name="Varghese N."/>
            <person name="Submissions S."/>
        </authorList>
    </citation>
    <scope>NUCLEOTIDE SEQUENCE [LARGE SCALE GENOMIC DNA]</scope>
    <source>
        <strain evidence="4">DSM 21368</strain>
    </source>
</reference>
<keyword evidence="2" id="KW-1133">Transmembrane helix</keyword>
<feature type="transmembrane region" description="Helical" evidence="2">
    <location>
        <begin position="80"/>
        <end position="98"/>
    </location>
</feature>
<dbReference type="OrthoDB" id="5145992at2"/>
<dbReference type="STRING" id="648782.SAMN04488554_4361"/>
<dbReference type="Proteomes" id="UP000199220">
    <property type="component" value="Unassembled WGS sequence"/>
</dbReference>
<feature type="transmembrane region" description="Helical" evidence="2">
    <location>
        <begin position="53"/>
        <end position="74"/>
    </location>
</feature>
<sequence length="213" mass="23407">MTDPAEQPAEIVPGPVSEPGEARETLISRGTRASVGTLAPVLRRAVRILRFPAYAVGLVPVLPLLGTAVVAATGDGWERIVLLLLVAAGVAVVVLWWIRIHRYVSAVDDPDALTAEFVQLVDLLEMRDEVLDRLKNLAEKGGLRFFRRLRSLWRVVTIPDYLTGRIEDLGRARWFVPPAVGTTVLRATALLWTAIVSWLVFLLVLGLRLSGGF</sequence>
<evidence type="ECO:0000313" key="4">
    <source>
        <dbReference type="Proteomes" id="UP000199220"/>
    </source>
</evidence>
<protein>
    <submittedName>
        <fullName evidence="3">Uncharacterized protein</fullName>
    </submittedName>
</protein>
<feature type="transmembrane region" description="Helical" evidence="2">
    <location>
        <begin position="189"/>
        <end position="209"/>
    </location>
</feature>
<organism evidence="3 4">
    <name type="scientific">Ruania alba</name>
    <dbReference type="NCBI Taxonomy" id="648782"/>
    <lineage>
        <taxon>Bacteria</taxon>
        <taxon>Bacillati</taxon>
        <taxon>Actinomycetota</taxon>
        <taxon>Actinomycetes</taxon>
        <taxon>Micrococcales</taxon>
        <taxon>Ruaniaceae</taxon>
        <taxon>Ruania</taxon>
    </lineage>
</organism>
<dbReference type="AlphaFoldDB" id="A0A1H5NJY8"/>
<gene>
    <name evidence="3" type="ORF">SAMN04488554_4361</name>
</gene>
<proteinExistence type="predicted"/>
<keyword evidence="2" id="KW-0812">Transmembrane</keyword>
<dbReference type="RefSeq" id="WP_089775613.1">
    <property type="nucleotide sequence ID" value="NZ_FNTX01000002.1"/>
</dbReference>
<evidence type="ECO:0000313" key="3">
    <source>
        <dbReference type="EMBL" id="SEF01191.1"/>
    </source>
</evidence>
<dbReference type="EMBL" id="FNTX01000002">
    <property type="protein sequence ID" value="SEF01191.1"/>
    <property type="molecule type" value="Genomic_DNA"/>
</dbReference>
<evidence type="ECO:0000256" key="2">
    <source>
        <dbReference type="SAM" id="Phobius"/>
    </source>
</evidence>
<feature type="region of interest" description="Disordered" evidence="1">
    <location>
        <begin position="1"/>
        <end position="21"/>
    </location>
</feature>
<evidence type="ECO:0000256" key="1">
    <source>
        <dbReference type="SAM" id="MobiDB-lite"/>
    </source>
</evidence>
<keyword evidence="4" id="KW-1185">Reference proteome</keyword>